<dbReference type="Gene3D" id="3.80.10.10">
    <property type="entry name" value="Ribonuclease Inhibitor"/>
    <property type="match status" value="2"/>
</dbReference>
<dbReference type="SUPFAM" id="SSF81383">
    <property type="entry name" value="F-box domain"/>
    <property type="match status" value="2"/>
</dbReference>
<organism evidence="2 3">
    <name type="scientific">Quercus suber</name>
    <name type="common">Cork oak</name>
    <dbReference type="NCBI Taxonomy" id="58331"/>
    <lineage>
        <taxon>Eukaryota</taxon>
        <taxon>Viridiplantae</taxon>
        <taxon>Streptophyta</taxon>
        <taxon>Embryophyta</taxon>
        <taxon>Tracheophyta</taxon>
        <taxon>Spermatophyta</taxon>
        <taxon>Magnoliopsida</taxon>
        <taxon>eudicotyledons</taxon>
        <taxon>Gunneridae</taxon>
        <taxon>Pentapetalae</taxon>
        <taxon>rosids</taxon>
        <taxon>fabids</taxon>
        <taxon>Fagales</taxon>
        <taxon>Fagaceae</taxon>
        <taxon>Quercus</taxon>
    </lineage>
</organism>
<dbReference type="PANTHER" id="PTHR34145:SF68">
    <property type="entry name" value="FBD DOMAIN-CONTAINING PROTEIN"/>
    <property type="match status" value="1"/>
</dbReference>
<dbReference type="AlphaFoldDB" id="A0AAW0IXH2"/>
<dbReference type="InterPro" id="IPR036047">
    <property type="entry name" value="F-box-like_dom_sf"/>
</dbReference>
<gene>
    <name evidence="2" type="ORF">CFP56_040663</name>
</gene>
<dbReference type="Pfam" id="PF00646">
    <property type="entry name" value="F-box"/>
    <property type="match status" value="2"/>
</dbReference>
<dbReference type="InterPro" id="IPR055357">
    <property type="entry name" value="LRR_At1g61320_AtMIF1"/>
</dbReference>
<protein>
    <submittedName>
        <fullName evidence="2">F-box/lrr-repeat protein</fullName>
    </submittedName>
</protein>
<keyword evidence="3" id="KW-1185">Reference proteome</keyword>
<dbReference type="Proteomes" id="UP000237347">
    <property type="component" value="Unassembled WGS sequence"/>
</dbReference>
<dbReference type="PROSITE" id="PS50181">
    <property type="entry name" value="FBOX"/>
    <property type="match status" value="1"/>
</dbReference>
<dbReference type="PANTHER" id="PTHR34145">
    <property type="entry name" value="OS02G0105600 PROTEIN"/>
    <property type="match status" value="1"/>
</dbReference>
<dbReference type="InterPro" id="IPR001810">
    <property type="entry name" value="F-box_dom"/>
</dbReference>
<dbReference type="Gene3D" id="1.20.1280.50">
    <property type="match status" value="1"/>
</dbReference>
<sequence>MGKDRTKLIKIVHPNSKIKLQKMLYSLLICIVYQRTNLPQDRLSELPDEILVCILSSLSNLKERQRTSVLSKRWRYLFRNLVFNNSILVTLQKKYDFGEITKDRYIMTVSSERSKFISRVNRALLKLNPDDIIDQFKVEFCLNATYTSVIDNWISHSLRKKVKKLSLHLGAVGGTKYTLTTQLLQSYSLKSLTDLSLASVDVTGEVLEYVLSNCPFIESLHVQYTWSLKNLKTSAPLPKLKHLEILYCNYFQQIEIHAINLVSFKYLVKMTILKAVLGDVPNFVSLSVLGGYARYLFDSDCSISRSLSQLETLDISFISGIRFKRIPELRNLRQLKLGIYHFTNGFFNCTSFLKASPMLHTFGLKFEIDVETKKAQGDTYTQDTWDTYTHQCLKVVELIDFVGCFAEMQLALYVINKATSLERIIIHTKKLSLRRIFSECAQKNLTATAINNAKELGTRLAPGVELVILMEKDRTKPLKIVHPNSKIKLQKMLYSLLICIVYQRTNLPQDRLSELPDEIIVCILSSLSNLKERQRTIVLSKRWRYLFRNLVFNNSILETLRKKYYWGEISKDRYIMTVSSEISEFISRVNRALLILNPDDIVDQFEVVFNLNATYTSVIDNWISLSLRKKVKKLSLHLDTLGGTKYTLTTQLLQSYSLESLTDLSLASVDVTGEVLEYVLSNCPFIESLHVQDTWSLKNLKTSAPLPKLKHLEILYCNYFQQIEIHAINLVSFKYLVNMRILKAVLGDVPNFVSLSVLGGYAQYLFDNNDCSISRSLSQLETLDISNILRKRFTRIPEFRNLRQLKLGIYHFTNGLFNCTSFLKASPMLHTFGLKPDGEKMKAQGDTYTQDKSTHQCLKVVELIDFVGCFAEMQLALYVINKATSLEKIIIHTKKLNLRLIFSECAQKNLTAIAINNAKELGTRLAPGVELVIL</sequence>
<name>A0AAW0IXH2_QUESU</name>
<comment type="caution">
    <text evidence="2">The sequence shown here is derived from an EMBL/GenBank/DDBJ whole genome shotgun (WGS) entry which is preliminary data.</text>
</comment>
<dbReference type="SMART" id="SM00256">
    <property type="entry name" value="FBOX"/>
    <property type="match status" value="2"/>
</dbReference>
<reference evidence="2 3" key="1">
    <citation type="journal article" date="2018" name="Sci. Data">
        <title>The draft genome sequence of cork oak.</title>
        <authorList>
            <person name="Ramos A.M."/>
            <person name="Usie A."/>
            <person name="Barbosa P."/>
            <person name="Barros P.M."/>
            <person name="Capote T."/>
            <person name="Chaves I."/>
            <person name="Simoes F."/>
            <person name="Abreu I."/>
            <person name="Carrasquinho I."/>
            <person name="Faro C."/>
            <person name="Guimaraes J.B."/>
            <person name="Mendonca D."/>
            <person name="Nobrega F."/>
            <person name="Rodrigues L."/>
            <person name="Saibo N.J.M."/>
            <person name="Varela M.C."/>
            <person name="Egas C."/>
            <person name="Matos J."/>
            <person name="Miguel C.M."/>
            <person name="Oliveira M.M."/>
            <person name="Ricardo C.P."/>
            <person name="Goncalves S."/>
        </authorList>
    </citation>
    <scope>NUCLEOTIDE SEQUENCE [LARGE SCALE GENOMIC DNA]</scope>
    <source>
        <strain evidence="3">cv. HL8</strain>
    </source>
</reference>
<evidence type="ECO:0000313" key="2">
    <source>
        <dbReference type="EMBL" id="KAK7819129.1"/>
    </source>
</evidence>
<accession>A0AAW0IXH2</accession>
<dbReference type="InterPro" id="IPR032675">
    <property type="entry name" value="LRR_dom_sf"/>
</dbReference>
<dbReference type="SUPFAM" id="SSF52047">
    <property type="entry name" value="RNI-like"/>
    <property type="match status" value="2"/>
</dbReference>
<proteinExistence type="predicted"/>
<dbReference type="EMBL" id="PKMF04000797">
    <property type="protein sequence ID" value="KAK7819129.1"/>
    <property type="molecule type" value="Genomic_DNA"/>
</dbReference>
<feature type="domain" description="F-box" evidence="1">
    <location>
        <begin position="40"/>
        <end position="91"/>
    </location>
</feature>
<evidence type="ECO:0000313" key="3">
    <source>
        <dbReference type="Proteomes" id="UP000237347"/>
    </source>
</evidence>
<evidence type="ECO:0000259" key="1">
    <source>
        <dbReference type="PROSITE" id="PS50181"/>
    </source>
</evidence>
<dbReference type="Pfam" id="PF23622">
    <property type="entry name" value="LRR_At1g61320_AtMIF1"/>
    <property type="match status" value="2"/>
</dbReference>
<dbReference type="InterPro" id="IPR053772">
    <property type="entry name" value="At1g61320/At1g61330-like"/>
</dbReference>